<sequence>MLSFLNIFCCCSGGSSKNPQQDEVDETTRLIPEIVAEQPPSSPALVYVDHERLRERLGTIVRAKEGKMVNVIQKSHLRSRTHFDTLGPAAGRTASTLPPQKTPPMGLGEHNSFVQAVGLDVDHGLPRGKSPTPSAKAIFVSQEDVQLSLSWEE</sequence>
<proteinExistence type="predicted"/>
<gene>
    <name evidence="3" type="ORF">E1B28_011585</name>
</gene>
<evidence type="ECO:0000256" key="2">
    <source>
        <dbReference type="SAM" id="SignalP"/>
    </source>
</evidence>
<evidence type="ECO:0000313" key="3">
    <source>
        <dbReference type="EMBL" id="KAG7089960.1"/>
    </source>
</evidence>
<keyword evidence="2" id="KW-0732">Signal</keyword>
<feature type="region of interest" description="Disordered" evidence="1">
    <location>
        <begin position="84"/>
        <end position="107"/>
    </location>
</feature>
<name>A0A9P7UQD8_9AGAR</name>
<reference evidence="3" key="1">
    <citation type="journal article" date="2021" name="Genome Biol. Evol.">
        <title>The assembled and annotated genome of the fairy-ring fungus Marasmius oreades.</title>
        <authorList>
            <person name="Hiltunen M."/>
            <person name="Ament-Velasquez S.L."/>
            <person name="Johannesson H."/>
        </authorList>
    </citation>
    <scope>NUCLEOTIDE SEQUENCE</scope>
    <source>
        <strain evidence="3">03SP1</strain>
    </source>
</reference>
<dbReference type="GeneID" id="66080660"/>
<feature type="signal peptide" evidence="2">
    <location>
        <begin position="1"/>
        <end position="16"/>
    </location>
</feature>
<accession>A0A9P7UQD8</accession>
<keyword evidence="4" id="KW-1185">Reference proteome</keyword>
<dbReference type="KEGG" id="more:E1B28_011585"/>
<feature type="chain" id="PRO_5040325201" evidence="2">
    <location>
        <begin position="17"/>
        <end position="153"/>
    </location>
</feature>
<dbReference type="RefSeq" id="XP_043006430.1">
    <property type="nucleotide sequence ID" value="XM_043156643.1"/>
</dbReference>
<dbReference type="Proteomes" id="UP001049176">
    <property type="component" value="Chromosome 7"/>
</dbReference>
<protein>
    <submittedName>
        <fullName evidence="3">Uncharacterized protein</fullName>
    </submittedName>
</protein>
<dbReference type="OrthoDB" id="3227079at2759"/>
<dbReference type="EMBL" id="CM032187">
    <property type="protein sequence ID" value="KAG7089960.1"/>
    <property type="molecule type" value="Genomic_DNA"/>
</dbReference>
<evidence type="ECO:0000256" key="1">
    <source>
        <dbReference type="SAM" id="MobiDB-lite"/>
    </source>
</evidence>
<organism evidence="3 4">
    <name type="scientific">Marasmius oreades</name>
    <name type="common">fairy-ring Marasmius</name>
    <dbReference type="NCBI Taxonomy" id="181124"/>
    <lineage>
        <taxon>Eukaryota</taxon>
        <taxon>Fungi</taxon>
        <taxon>Dikarya</taxon>
        <taxon>Basidiomycota</taxon>
        <taxon>Agaricomycotina</taxon>
        <taxon>Agaricomycetes</taxon>
        <taxon>Agaricomycetidae</taxon>
        <taxon>Agaricales</taxon>
        <taxon>Marasmiineae</taxon>
        <taxon>Marasmiaceae</taxon>
        <taxon>Marasmius</taxon>
    </lineage>
</organism>
<comment type="caution">
    <text evidence="3">The sequence shown here is derived from an EMBL/GenBank/DDBJ whole genome shotgun (WGS) entry which is preliminary data.</text>
</comment>
<dbReference type="AlphaFoldDB" id="A0A9P7UQD8"/>
<evidence type="ECO:0000313" key="4">
    <source>
        <dbReference type="Proteomes" id="UP001049176"/>
    </source>
</evidence>